<evidence type="ECO:0000256" key="5">
    <source>
        <dbReference type="ARBA" id="ARBA00022842"/>
    </source>
</evidence>
<evidence type="ECO:0000256" key="7">
    <source>
        <dbReference type="ARBA" id="ARBA00023150"/>
    </source>
</evidence>
<dbReference type="PANTHER" id="PTHR19136:SF81">
    <property type="entry name" value="MOLYBDENUM COFACTOR GUANYLYLTRANSFERASE"/>
    <property type="match status" value="1"/>
</dbReference>
<dbReference type="RefSeq" id="WP_380623189.1">
    <property type="nucleotide sequence ID" value="NZ_JBHSDK010000023.1"/>
</dbReference>
<keyword evidence="3" id="KW-0479">Metal-binding</keyword>
<evidence type="ECO:0000256" key="3">
    <source>
        <dbReference type="ARBA" id="ARBA00022723"/>
    </source>
</evidence>
<protein>
    <submittedName>
        <fullName evidence="9">Molybdenum cofactor guanylyltransferase</fullName>
    </submittedName>
</protein>
<keyword evidence="1" id="KW-0963">Cytoplasm</keyword>
<dbReference type="GO" id="GO:0016779">
    <property type="term" value="F:nucleotidyltransferase activity"/>
    <property type="evidence" value="ECO:0007669"/>
    <property type="project" value="UniProtKB-KW"/>
</dbReference>
<keyword evidence="10" id="KW-1185">Reference proteome</keyword>
<keyword evidence="5" id="KW-0460">Magnesium</keyword>
<keyword evidence="9" id="KW-0548">Nucleotidyltransferase</keyword>
<gene>
    <name evidence="9" type="ORF">ACFPET_16695</name>
</gene>
<name>A0ABV8U162_9ACTN</name>
<dbReference type="InterPro" id="IPR013482">
    <property type="entry name" value="Molybde_CF_guanTrfase"/>
</dbReference>
<keyword evidence="4" id="KW-0547">Nucleotide-binding</keyword>
<keyword evidence="7" id="KW-0501">Molybdenum cofactor biosynthesis</keyword>
<feature type="domain" description="MobA-like NTP transferase" evidence="8">
    <location>
        <begin position="17"/>
        <end position="167"/>
    </location>
</feature>
<organism evidence="9 10">
    <name type="scientific">Salininema proteolyticum</name>
    <dbReference type="NCBI Taxonomy" id="1607685"/>
    <lineage>
        <taxon>Bacteria</taxon>
        <taxon>Bacillati</taxon>
        <taxon>Actinomycetota</taxon>
        <taxon>Actinomycetes</taxon>
        <taxon>Glycomycetales</taxon>
        <taxon>Glycomycetaceae</taxon>
        <taxon>Salininema</taxon>
    </lineage>
</organism>
<keyword evidence="2" id="KW-0808">Transferase</keyword>
<evidence type="ECO:0000256" key="4">
    <source>
        <dbReference type="ARBA" id="ARBA00022741"/>
    </source>
</evidence>
<dbReference type="PANTHER" id="PTHR19136">
    <property type="entry name" value="MOLYBDENUM COFACTOR GUANYLYLTRANSFERASE"/>
    <property type="match status" value="1"/>
</dbReference>
<evidence type="ECO:0000256" key="1">
    <source>
        <dbReference type="ARBA" id="ARBA00022490"/>
    </source>
</evidence>
<dbReference type="Gene3D" id="3.90.550.10">
    <property type="entry name" value="Spore Coat Polysaccharide Biosynthesis Protein SpsA, Chain A"/>
    <property type="match status" value="1"/>
</dbReference>
<accession>A0ABV8U162</accession>
<proteinExistence type="predicted"/>
<dbReference type="EMBL" id="JBHSDK010000023">
    <property type="protein sequence ID" value="MFC4336841.1"/>
    <property type="molecule type" value="Genomic_DNA"/>
</dbReference>
<evidence type="ECO:0000256" key="2">
    <source>
        <dbReference type="ARBA" id="ARBA00022679"/>
    </source>
</evidence>
<sequence>MPSDSPSTGPSVRLAVVVCVGGRSRRMRRDKAELPIDGTTLLNRVLSAVSAAERRIVVGARPEGAAPLPSDVLHIVEEPLHAGPAYAVSQSVDELWDSTHTVVLAADLPFFTEEAFRILAASAGDQVAAFADENGRFQWLTSVWPNELLRERADRIEPNAPMRRLFQGLDLKPVPWPGLGTPPWADCDTPEEWREALRKLGQSGVDG</sequence>
<evidence type="ECO:0000259" key="8">
    <source>
        <dbReference type="Pfam" id="PF12804"/>
    </source>
</evidence>
<dbReference type="Pfam" id="PF12804">
    <property type="entry name" value="NTP_transf_3"/>
    <property type="match status" value="1"/>
</dbReference>
<comment type="caution">
    <text evidence="9">The sequence shown here is derived from an EMBL/GenBank/DDBJ whole genome shotgun (WGS) entry which is preliminary data.</text>
</comment>
<dbReference type="InterPro" id="IPR025877">
    <property type="entry name" value="MobA-like_NTP_Trfase"/>
</dbReference>
<dbReference type="CDD" id="cd02503">
    <property type="entry name" value="MobA"/>
    <property type="match status" value="1"/>
</dbReference>
<reference evidence="10" key="1">
    <citation type="journal article" date="2019" name="Int. J. Syst. Evol. Microbiol.">
        <title>The Global Catalogue of Microorganisms (GCM) 10K type strain sequencing project: providing services to taxonomists for standard genome sequencing and annotation.</title>
        <authorList>
            <consortium name="The Broad Institute Genomics Platform"/>
            <consortium name="The Broad Institute Genome Sequencing Center for Infectious Disease"/>
            <person name="Wu L."/>
            <person name="Ma J."/>
        </authorList>
    </citation>
    <scope>NUCLEOTIDE SEQUENCE [LARGE SCALE GENOMIC DNA]</scope>
    <source>
        <strain evidence="10">IBRC-M 10908</strain>
    </source>
</reference>
<dbReference type="SUPFAM" id="SSF53448">
    <property type="entry name" value="Nucleotide-diphospho-sugar transferases"/>
    <property type="match status" value="1"/>
</dbReference>
<dbReference type="InterPro" id="IPR029044">
    <property type="entry name" value="Nucleotide-diphossugar_trans"/>
</dbReference>
<dbReference type="Proteomes" id="UP001595823">
    <property type="component" value="Unassembled WGS sequence"/>
</dbReference>
<evidence type="ECO:0000313" key="10">
    <source>
        <dbReference type="Proteomes" id="UP001595823"/>
    </source>
</evidence>
<evidence type="ECO:0000256" key="6">
    <source>
        <dbReference type="ARBA" id="ARBA00023134"/>
    </source>
</evidence>
<evidence type="ECO:0000313" key="9">
    <source>
        <dbReference type="EMBL" id="MFC4336841.1"/>
    </source>
</evidence>
<keyword evidence="6" id="KW-0342">GTP-binding</keyword>